<evidence type="ECO:0000256" key="1">
    <source>
        <dbReference type="ARBA" id="ARBA00022842"/>
    </source>
</evidence>
<keyword evidence="5" id="KW-1185">Reference proteome</keyword>
<dbReference type="PANTHER" id="PTHR43777">
    <property type="entry name" value="MOLYBDENUM COFACTOR CYTIDYLYLTRANSFERASE"/>
    <property type="match status" value="1"/>
</dbReference>
<dbReference type="Pfam" id="PF12804">
    <property type="entry name" value="NTP_transf_3"/>
    <property type="match status" value="1"/>
</dbReference>
<evidence type="ECO:0000259" key="2">
    <source>
        <dbReference type="Pfam" id="PF12804"/>
    </source>
</evidence>
<keyword evidence="3" id="KW-0808">Transferase</keyword>
<dbReference type="Gene3D" id="3.90.550.10">
    <property type="entry name" value="Spore Coat Polysaccharide Biosynthesis Protein SpsA, Chain A"/>
    <property type="match status" value="1"/>
</dbReference>
<dbReference type="AlphaFoldDB" id="A0A1Q9A6K5"/>
<dbReference type="RefSeq" id="WP_075614091.1">
    <property type="nucleotide sequence ID" value="NZ_JACIED010000003.1"/>
</dbReference>
<name>A0A1Q9A6K5_9HYPH</name>
<dbReference type="GO" id="GO:0061602">
    <property type="term" value="F:molybdenum cofactor cytidylyltransferase activity"/>
    <property type="evidence" value="ECO:0007669"/>
    <property type="project" value="UniProtKB-EC"/>
</dbReference>
<evidence type="ECO:0000313" key="5">
    <source>
        <dbReference type="Proteomes" id="UP000185598"/>
    </source>
</evidence>
<dbReference type="Proteomes" id="UP000544107">
    <property type="component" value="Unassembled WGS sequence"/>
</dbReference>
<sequence>MPDPKTLHTAILILAAGRASRMGEGTHKLLAEFQGVPLVRRVAGSAVASRAAAVTVVTGHRRAEIEACLSDLPVDVCFNSAYAEGMATSLVAGLQTTGRMEIDGIMVVLADMPDLTSAHFDRLMAAFEEAGGDAVIRAASNGQPGNPVILPRQLYPELLQLKGDRGAKSVIMDSSLPIIDVEIGPAALVDVDTPDAVVAAGGILKR</sequence>
<accession>A0A1Q9A6K5</accession>
<keyword evidence="3" id="KW-0548">Nucleotidyltransferase</keyword>
<evidence type="ECO:0000313" key="4">
    <source>
        <dbReference type="EMBL" id="OLP50201.1"/>
    </source>
</evidence>
<feature type="domain" description="MobA-like NTP transferase" evidence="2">
    <location>
        <begin position="12"/>
        <end position="172"/>
    </location>
</feature>
<protein>
    <submittedName>
        <fullName evidence="3">Molybdenum cofactor cytidylyltransferase</fullName>
        <ecNumber evidence="3">2.7.7.76</ecNumber>
    </submittedName>
    <submittedName>
        <fullName evidence="4">Molybdopterin-guanine dinucleotide biosynthesis protein MobA</fullName>
    </submittedName>
</protein>
<dbReference type="CDD" id="cd04182">
    <property type="entry name" value="GT_2_like_f"/>
    <property type="match status" value="1"/>
</dbReference>
<dbReference type="SUPFAM" id="SSF53448">
    <property type="entry name" value="Nucleotide-diphospho-sugar transferases"/>
    <property type="match status" value="1"/>
</dbReference>
<dbReference type="EC" id="2.7.7.76" evidence="3"/>
<evidence type="ECO:0000313" key="6">
    <source>
        <dbReference type="Proteomes" id="UP000544107"/>
    </source>
</evidence>
<organism evidence="4 5">
    <name type="scientific">Allorhizobium taibaishanense</name>
    <dbReference type="NCBI Taxonomy" id="887144"/>
    <lineage>
        <taxon>Bacteria</taxon>
        <taxon>Pseudomonadati</taxon>
        <taxon>Pseudomonadota</taxon>
        <taxon>Alphaproteobacteria</taxon>
        <taxon>Hyphomicrobiales</taxon>
        <taxon>Rhizobiaceae</taxon>
        <taxon>Rhizobium/Agrobacterium group</taxon>
        <taxon>Allorhizobium</taxon>
    </lineage>
</organism>
<proteinExistence type="predicted"/>
<dbReference type="PANTHER" id="PTHR43777:SF1">
    <property type="entry name" value="MOLYBDENUM COFACTOR CYTIDYLYLTRANSFERASE"/>
    <property type="match status" value="1"/>
</dbReference>
<dbReference type="OrthoDB" id="9779263at2"/>
<gene>
    <name evidence="4" type="ORF">BJF91_12800</name>
    <name evidence="3" type="ORF">GGQ71_002946</name>
</gene>
<dbReference type="InterPro" id="IPR025877">
    <property type="entry name" value="MobA-like_NTP_Trfase"/>
</dbReference>
<keyword evidence="1" id="KW-0460">Magnesium</keyword>
<reference evidence="3 6" key="2">
    <citation type="submission" date="2020-08" db="EMBL/GenBank/DDBJ databases">
        <title>Genomic Encyclopedia of Type Strains, Phase IV (KMG-IV): sequencing the most valuable type-strain genomes for metagenomic binning, comparative biology and taxonomic classification.</title>
        <authorList>
            <person name="Goeker M."/>
        </authorList>
    </citation>
    <scope>NUCLEOTIDE SEQUENCE [LARGE SCALE GENOMIC DNA]</scope>
    <source>
        <strain evidence="3 6">DSM 100021</strain>
    </source>
</reference>
<reference evidence="4 5" key="1">
    <citation type="submission" date="2016-09" db="EMBL/GenBank/DDBJ databases">
        <title>Rhizobium oryziradicis sp. nov., isolated from the root of rice.</title>
        <authorList>
            <person name="Zhao J."/>
            <person name="Zhang X."/>
        </authorList>
    </citation>
    <scope>NUCLEOTIDE SEQUENCE [LARGE SCALE GENOMIC DNA]</scope>
    <source>
        <strain evidence="4 5">14971</strain>
    </source>
</reference>
<comment type="caution">
    <text evidence="4">The sequence shown here is derived from an EMBL/GenBank/DDBJ whole genome shotgun (WGS) entry which is preliminary data.</text>
</comment>
<dbReference type="EMBL" id="MKIN01000021">
    <property type="protein sequence ID" value="OLP50201.1"/>
    <property type="molecule type" value="Genomic_DNA"/>
</dbReference>
<evidence type="ECO:0000313" key="3">
    <source>
        <dbReference type="EMBL" id="MBB4008666.1"/>
    </source>
</evidence>
<dbReference type="EMBL" id="JACIED010000003">
    <property type="protein sequence ID" value="MBB4008666.1"/>
    <property type="molecule type" value="Genomic_DNA"/>
</dbReference>
<dbReference type="InterPro" id="IPR029044">
    <property type="entry name" value="Nucleotide-diphossugar_trans"/>
</dbReference>
<dbReference type="Proteomes" id="UP000185598">
    <property type="component" value="Unassembled WGS sequence"/>
</dbReference>
<dbReference type="STRING" id="887144.BJF91_12800"/>